<comment type="caution">
    <text evidence="2">The sequence shown here is derived from an EMBL/GenBank/DDBJ whole genome shotgun (WGS) entry which is preliminary data.</text>
</comment>
<name>A0A8T0JYT7_PHAAN</name>
<dbReference type="AlphaFoldDB" id="A0A8T0JYT7"/>
<feature type="region of interest" description="Disordered" evidence="1">
    <location>
        <begin position="44"/>
        <end position="70"/>
    </location>
</feature>
<dbReference type="EMBL" id="JABFOF010000008">
    <property type="protein sequence ID" value="KAG2384463.1"/>
    <property type="molecule type" value="Genomic_DNA"/>
</dbReference>
<dbReference type="Proteomes" id="UP000743370">
    <property type="component" value="Unassembled WGS sequence"/>
</dbReference>
<organism evidence="2 3">
    <name type="scientific">Phaseolus angularis</name>
    <name type="common">Azuki bean</name>
    <name type="synonym">Vigna angularis</name>
    <dbReference type="NCBI Taxonomy" id="3914"/>
    <lineage>
        <taxon>Eukaryota</taxon>
        <taxon>Viridiplantae</taxon>
        <taxon>Streptophyta</taxon>
        <taxon>Embryophyta</taxon>
        <taxon>Tracheophyta</taxon>
        <taxon>Spermatophyta</taxon>
        <taxon>Magnoliopsida</taxon>
        <taxon>eudicotyledons</taxon>
        <taxon>Gunneridae</taxon>
        <taxon>Pentapetalae</taxon>
        <taxon>rosids</taxon>
        <taxon>fabids</taxon>
        <taxon>Fabales</taxon>
        <taxon>Fabaceae</taxon>
        <taxon>Papilionoideae</taxon>
        <taxon>50 kb inversion clade</taxon>
        <taxon>NPAAA clade</taxon>
        <taxon>indigoferoid/millettioid clade</taxon>
        <taxon>Phaseoleae</taxon>
        <taxon>Vigna</taxon>
    </lineage>
</organism>
<evidence type="ECO:0000256" key="1">
    <source>
        <dbReference type="SAM" id="MobiDB-lite"/>
    </source>
</evidence>
<proteinExistence type="predicted"/>
<accession>A0A8T0JYT7</accession>
<reference evidence="2 3" key="1">
    <citation type="submission" date="2020-05" db="EMBL/GenBank/DDBJ databases">
        <title>Vigna angularis (adzuki bean) Var. LongXiaoDou No. 4 denovo assembly.</title>
        <authorList>
            <person name="Xiang H."/>
        </authorList>
    </citation>
    <scope>NUCLEOTIDE SEQUENCE [LARGE SCALE GENOMIC DNA]</scope>
    <source>
        <tissue evidence="2">Leaf</tissue>
    </source>
</reference>
<feature type="region of interest" description="Disordered" evidence="1">
    <location>
        <begin position="1"/>
        <end position="25"/>
    </location>
</feature>
<gene>
    <name evidence="2" type="ORF">HKW66_Vig0147730</name>
</gene>
<sequence>MSQSSVQGSLKPNSEMSLREEFEQRFEQRDKEISELKDMISQLLINQDKKKERSSHRRREESSSSPSEIEQNRFIKLEEAAASIAFEHMKRETWREKLAAKAIKKTQLGQLSRVLLSWKKNSELVLFTCAAEACLELKQIVTLELCPNAEKYIPILHSALESKLLAISSFSLKLPSII</sequence>
<evidence type="ECO:0000313" key="3">
    <source>
        <dbReference type="Proteomes" id="UP000743370"/>
    </source>
</evidence>
<evidence type="ECO:0000313" key="2">
    <source>
        <dbReference type="EMBL" id="KAG2384463.1"/>
    </source>
</evidence>
<protein>
    <submittedName>
        <fullName evidence="2">Uncharacterized protein</fullName>
    </submittedName>
</protein>
<feature type="compositionally biased region" description="Polar residues" evidence="1">
    <location>
        <begin position="1"/>
        <end position="16"/>
    </location>
</feature>